<feature type="region of interest" description="Disordered" evidence="1">
    <location>
        <begin position="101"/>
        <end position="132"/>
    </location>
</feature>
<gene>
    <name evidence="3" type="ORF">P3W85_15810</name>
</gene>
<dbReference type="EMBL" id="JARJLM010000270">
    <property type="protein sequence ID" value="MDF3834409.1"/>
    <property type="molecule type" value="Genomic_DNA"/>
</dbReference>
<feature type="chain" id="PRO_5047373401" evidence="2">
    <location>
        <begin position="28"/>
        <end position="132"/>
    </location>
</feature>
<keyword evidence="4" id="KW-1185">Reference proteome</keyword>
<comment type="caution">
    <text evidence="3">The sequence shown here is derived from an EMBL/GenBank/DDBJ whole genome shotgun (WGS) entry which is preliminary data.</text>
</comment>
<dbReference type="Proteomes" id="UP001216674">
    <property type="component" value="Unassembled WGS sequence"/>
</dbReference>
<keyword evidence="2" id="KW-0732">Signal</keyword>
<feature type="signal peptide" evidence="2">
    <location>
        <begin position="1"/>
        <end position="27"/>
    </location>
</feature>
<evidence type="ECO:0000313" key="4">
    <source>
        <dbReference type="Proteomes" id="UP001216674"/>
    </source>
</evidence>
<sequence>MYPKLAQSLFAAAAIAAAVFSPSGAHAAGPTAGDTAIPYAQATQNPVRDVFAAGARAGKFDAFTDGARIAGLDRTGVSADPARSIDPFVDGARVRLPDPYTDGAQKLAGMDTRGVSAPPTHSFNPYQDGANA</sequence>
<protein>
    <submittedName>
        <fullName evidence="3">Copper resistance protein CopQ</fullName>
    </submittedName>
</protein>
<reference evidence="3 4" key="1">
    <citation type="submission" date="2023-03" db="EMBL/GenBank/DDBJ databases">
        <title>Draft assemblies of triclosan tolerant bacteria isolated from returned activated sludge.</title>
        <authorList>
            <person name="Van Hamelsveld S."/>
        </authorList>
    </citation>
    <scope>NUCLEOTIDE SEQUENCE [LARGE SCALE GENOMIC DNA]</scope>
    <source>
        <strain evidence="3 4">GW210010_S58</strain>
    </source>
</reference>
<evidence type="ECO:0000256" key="2">
    <source>
        <dbReference type="SAM" id="SignalP"/>
    </source>
</evidence>
<accession>A0ABT6AP59</accession>
<organism evidence="3 4">
    <name type="scientific">Cupriavidus basilensis</name>
    <dbReference type="NCBI Taxonomy" id="68895"/>
    <lineage>
        <taxon>Bacteria</taxon>
        <taxon>Pseudomonadati</taxon>
        <taxon>Pseudomonadota</taxon>
        <taxon>Betaproteobacteria</taxon>
        <taxon>Burkholderiales</taxon>
        <taxon>Burkholderiaceae</taxon>
        <taxon>Cupriavidus</taxon>
    </lineage>
</organism>
<evidence type="ECO:0000256" key="1">
    <source>
        <dbReference type="SAM" id="MobiDB-lite"/>
    </source>
</evidence>
<dbReference type="RefSeq" id="WP_276265491.1">
    <property type="nucleotide sequence ID" value="NZ_JARJLM010000270.1"/>
</dbReference>
<evidence type="ECO:0000313" key="3">
    <source>
        <dbReference type="EMBL" id="MDF3834409.1"/>
    </source>
</evidence>
<name>A0ABT6AP59_9BURK</name>
<proteinExistence type="predicted"/>